<keyword evidence="1" id="KW-0472">Membrane</keyword>
<dbReference type="STRING" id="1073574.GOARA_005_00280"/>
<dbReference type="GO" id="GO:0005548">
    <property type="term" value="F:phospholipid transporter activity"/>
    <property type="evidence" value="ECO:0007669"/>
    <property type="project" value="TreeGrafter"/>
</dbReference>
<keyword evidence="3" id="KW-1185">Reference proteome</keyword>
<sequence>MTVTSTDSSTRPRRVTDLPQRLIRWAVDSAMMSVATTGRALKLFVLATVYAVTDMFSGRFKWHEAASQAWFIIRVTALPAILVSVPFGVIVTVQVSSLSQQVGATSMAGAAGGLGVIRQGSPMVSALLLGGAAGSAIAADLGARTIREEFDAMRTMGIDPARRIVAPRMIAMLLLAPMLCVLIIFMGIGVGYVITIVFQDGVPGSYMSSFAAFATMGDLVVALAKSVVFGVVIVIVACQRGLEATSGPRGVAQAVNAAVVIGVIAAFILNVIITQLVSMFLPARIG</sequence>
<comment type="caution">
    <text evidence="2">The sequence shown here is derived from an EMBL/GenBank/DDBJ whole genome shotgun (WGS) entry which is preliminary data.</text>
</comment>
<dbReference type="GO" id="GO:0043190">
    <property type="term" value="C:ATP-binding cassette (ABC) transporter complex"/>
    <property type="evidence" value="ECO:0007669"/>
    <property type="project" value="InterPro"/>
</dbReference>
<keyword evidence="1" id="KW-1133">Transmembrane helix</keyword>
<dbReference type="InterPro" id="IPR030802">
    <property type="entry name" value="Permease_MalE"/>
</dbReference>
<proteinExistence type="predicted"/>
<dbReference type="Proteomes" id="UP000035088">
    <property type="component" value="Unassembled WGS sequence"/>
</dbReference>
<evidence type="ECO:0000313" key="3">
    <source>
        <dbReference type="Proteomes" id="UP000035088"/>
    </source>
</evidence>
<organism evidence="2 3">
    <name type="scientific">Gordonia araii NBRC 100433</name>
    <dbReference type="NCBI Taxonomy" id="1073574"/>
    <lineage>
        <taxon>Bacteria</taxon>
        <taxon>Bacillati</taxon>
        <taxon>Actinomycetota</taxon>
        <taxon>Actinomycetes</taxon>
        <taxon>Mycobacteriales</taxon>
        <taxon>Gordoniaceae</taxon>
        <taxon>Gordonia</taxon>
    </lineage>
</organism>
<dbReference type="AlphaFoldDB" id="G7GXA8"/>
<dbReference type="EMBL" id="BAEE01000005">
    <property type="protein sequence ID" value="GAB08233.1"/>
    <property type="molecule type" value="Genomic_DNA"/>
</dbReference>
<feature type="transmembrane region" description="Helical" evidence="1">
    <location>
        <begin position="210"/>
        <end position="238"/>
    </location>
</feature>
<evidence type="ECO:0000313" key="2">
    <source>
        <dbReference type="EMBL" id="GAB08233.1"/>
    </source>
</evidence>
<dbReference type="RefSeq" id="WP_007320313.1">
    <property type="nucleotide sequence ID" value="NZ_BAEE01000005.1"/>
</dbReference>
<keyword evidence="1" id="KW-0812">Transmembrane</keyword>
<evidence type="ECO:0000256" key="1">
    <source>
        <dbReference type="SAM" id="Phobius"/>
    </source>
</evidence>
<dbReference type="PANTHER" id="PTHR30188:SF4">
    <property type="entry name" value="PROTEIN TRIGALACTOSYLDIACYLGLYCEROL 1, CHLOROPLASTIC"/>
    <property type="match status" value="1"/>
</dbReference>
<feature type="transmembrane region" description="Helical" evidence="1">
    <location>
        <begin position="123"/>
        <end position="143"/>
    </location>
</feature>
<reference evidence="2 3" key="1">
    <citation type="submission" date="2011-11" db="EMBL/GenBank/DDBJ databases">
        <title>Whole genome shotgun sequence of Gordonia araii NBRC 100433.</title>
        <authorList>
            <person name="Yoshida Y."/>
            <person name="Hosoyama A."/>
            <person name="Tsuchikane K."/>
            <person name="Katsumata H."/>
            <person name="Yamazaki S."/>
            <person name="Fujita N."/>
        </authorList>
    </citation>
    <scope>NUCLEOTIDE SEQUENCE [LARGE SCALE GENOMIC DNA]</scope>
    <source>
        <strain evidence="2 3">NBRC 100433</strain>
    </source>
</reference>
<dbReference type="PANTHER" id="PTHR30188">
    <property type="entry name" value="ABC TRANSPORTER PERMEASE PROTEIN-RELATED"/>
    <property type="match status" value="1"/>
</dbReference>
<dbReference type="Pfam" id="PF02405">
    <property type="entry name" value="MlaE"/>
    <property type="match status" value="1"/>
</dbReference>
<feature type="transmembrane region" description="Helical" evidence="1">
    <location>
        <begin position="170"/>
        <end position="198"/>
    </location>
</feature>
<feature type="transmembrane region" description="Helical" evidence="1">
    <location>
        <begin position="69"/>
        <end position="91"/>
    </location>
</feature>
<protein>
    <submittedName>
        <fullName evidence="2">YrbE family protein</fullName>
    </submittedName>
</protein>
<accession>G7GXA8</accession>
<feature type="transmembrane region" description="Helical" evidence="1">
    <location>
        <begin position="250"/>
        <end position="273"/>
    </location>
</feature>
<name>G7GXA8_9ACTN</name>
<gene>
    <name evidence="2" type="primary">yrbEA</name>
    <name evidence="2" type="ORF">GOARA_005_00280</name>
</gene>